<dbReference type="OrthoDB" id="3041043at2759"/>
<gene>
    <name evidence="1" type="ORF">K435DRAFT_579369</name>
</gene>
<dbReference type="Proteomes" id="UP000297245">
    <property type="component" value="Unassembled WGS sequence"/>
</dbReference>
<name>A0A4S8LXI4_DENBC</name>
<protein>
    <submittedName>
        <fullName evidence="1">Uncharacterized protein</fullName>
    </submittedName>
</protein>
<evidence type="ECO:0000313" key="2">
    <source>
        <dbReference type="Proteomes" id="UP000297245"/>
    </source>
</evidence>
<keyword evidence="2" id="KW-1185">Reference proteome</keyword>
<dbReference type="AlphaFoldDB" id="A0A4S8LXI4"/>
<reference evidence="1 2" key="1">
    <citation type="journal article" date="2019" name="Nat. Ecol. Evol.">
        <title>Megaphylogeny resolves global patterns of mushroom evolution.</title>
        <authorList>
            <person name="Varga T."/>
            <person name="Krizsan K."/>
            <person name="Foldi C."/>
            <person name="Dima B."/>
            <person name="Sanchez-Garcia M."/>
            <person name="Sanchez-Ramirez S."/>
            <person name="Szollosi G.J."/>
            <person name="Szarkandi J.G."/>
            <person name="Papp V."/>
            <person name="Albert L."/>
            <person name="Andreopoulos W."/>
            <person name="Angelini C."/>
            <person name="Antonin V."/>
            <person name="Barry K.W."/>
            <person name="Bougher N.L."/>
            <person name="Buchanan P."/>
            <person name="Buyck B."/>
            <person name="Bense V."/>
            <person name="Catcheside P."/>
            <person name="Chovatia M."/>
            <person name="Cooper J."/>
            <person name="Damon W."/>
            <person name="Desjardin D."/>
            <person name="Finy P."/>
            <person name="Geml J."/>
            <person name="Haridas S."/>
            <person name="Hughes K."/>
            <person name="Justo A."/>
            <person name="Karasinski D."/>
            <person name="Kautmanova I."/>
            <person name="Kiss B."/>
            <person name="Kocsube S."/>
            <person name="Kotiranta H."/>
            <person name="LaButti K.M."/>
            <person name="Lechner B.E."/>
            <person name="Liimatainen K."/>
            <person name="Lipzen A."/>
            <person name="Lukacs Z."/>
            <person name="Mihaltcheva S."/>
            <person name="Morgado L.N."/>
            <person name="Niskanen T."/>
            <person name="Noordeloos M.E."/>
            <person name="Ohm R.A."/>
            <person name="Ortiz-Santana B."/>
            <person name="Ovrebo C."/>
            <person name="Racz N."/>
            <person name="Riley R."/>
            <person name="Savchenko A."/>
            <person name="Shiryaev A."/>
            <person name="Soop K."/>
            <person name="Spirin V."/>
            <person name="Szebenyi C."/>
            <person name="Tomsovsky M."/>
            <person name="Tulloss R.E."/>
            <person name="Uehling J."/>
            <person name="Grigoriev I.V."/>
            <person name="Vagvolgyi C."/>
            <person name="Papp T."/>
            <person name="Martin F.M."/>
            <person name="Miettinen O."/>
            <person name="Hibbett D.S."/>
            <person name="Nagy L.G."/>
        </authorList>
    </citation>
    <scope>NUCLEOTIDE SEQUENCE [LARGE SCALE GENOMIC DNA]</scope>
    <source>
        <strain evidence="1 2">CBS 962.96</strain>
    </source>
</reference>
<accession>A0A4S8LXI4</accession>
<feature type="non-terminal residue" evidence="1">
    <location>
        <position position="265"/>
    </location>
</feature>
<dbReference type="EMBL" id="ML179230">
    <property type="protein sequence ID" value="THU94161.1"/>
    <property type="molecule type" value="Genomic_DNA"/>
</dbReference>
<organism evidence="1 2">
    <name type="scientific">Dendrothele bispora (strain CBS 962.96)</name>
    <dbReference type="NCBI Taxonomy" id="1314807"/>
    <lineage>
        <taxon>Eukaryota</taxon>
        <taxon>Fungi</taxon>
        <taxon>Dikarya</taxon>
        <taxon>Basidiomycota</taxon>
        <taxon>Agaricomycotina</taxon>
        <taxon>Agaricomycetes</taxon>
        <taxon>Agaricomycetidae</taxon>
        <taxon>Agaricales</taxon>
        <taxon>Agaricales incertae sedis</taxon>
        <taxon>Dendrothele</taxon>
    </lineage>
</organism>
<feature type="non-terminal residue" evidence="1">
    <location>
        <position position="1"/>
    </location>
</feature>
<proteinExistence type="predicted"/>
<evidence type="ECO:0000313" key="1">
    <source>
        <dbReference type="EMBL" id="THU94161.1"/>
    </source>
</evidence>
<sequence>LPECQDNLISELSPVDRFRYSLACKQARAYVVSFEERAFRVGRVLRRYFPDSLVLRRFRRLQYRLNILISGSTALQFFNRSFYASADLDLYVNYSCVPEVRKFLETHAGYNWVPRSHEERVAHYRLYEASVVTPAYENRGIVGVFNFERKTERVQVIATRHGPMDAVLGFHSTCVMNVITFSHAYSLFPYTSFHYSANITIARRFCCARSLLTSSAAIQKYEDRGWASALVPSSDVYLMRCSEFRKGVRYVGDPSTWVVKLEEID</sequence>